<dbReference type="Proteomes" id="UP000246005">
    <property type="component" value="Unassembled WGS sequence"/>
</dbReference>
<sequence>MANDEVSWVDTLGLQRAADGLEAAAGRYRAILAKLPSLSTLVDPNTFGDDHGAREFLAKWKKDVEDWYESAYRVADGITGASQGVLSMVRAYKAAAENAENLAEQFYNSTKGGPQPLNGNSGVETNLQHVPSPAPLPPTSGNNSGGGYDGRR</sequence>
<evidence type="ECO:0000256" key="1">
    <source>
        <dbReference type="SAM" id="MobiDB-lite"/>
    </source>
</evidence>
<dbReference type="AlphaFoldDB" id="A0A316HVG2"/>
<comment type="caution">
    <text evidence="2">The sequence shown here is derived from an EMBL/GenBank/DDBJ whole genome shotgun (WGS) entry which is preliminary data.</text>
</comment>
<dbReference type="EMBL" id="QGHB01000008">
    <property type="protein sequence ID" value="PWK84407.1"/>
    <property type="molecule type" value="Genomic_DNA"/>
</dbReference>
<proteinExistence type="predicted"/>
<name>A0A316HVG2_9PSEU</name>
<evidence type="ECO:0000313" key="2">
    <source>
        <dbReference type="EMBL" id="PWK84407.1"/>
    </source>
</evidence>
<evidence type="ECO:0008006" key="4">
    <source>
        <dbReference type="Google" id="ProtNLM"/>
    </source>
</evidence>
<protein>
    <recommendedName>
        <fullName evidence="4">Excreted virulence factor EspC, type VII ESX diderm</fullName>
    </recommendedName>
</protein>
<accession>A0A316HVG2</accession>
<organism evidence="2 3">
    <name type="scientific">Lentzea atacamensis</name>
    <dbReference type="NCBI Taxonomy" id="531938"/>
    <lineage>
        <taxon>Bacteria</taxon>
        <taxon>Bacillati</taxon>
        <taxon>Actinomycetota</taxon>
        <taxon>Actinomycetes</taxon>
        <taxon>Pseudonocardiales</taxon>
        <taxon>Pseudonocardiaceae</taxon>
        <taxon>Lentzea</taxon>
    </lineage>
</organism>
<dbReference type="RefSeq" id="WP_109638738.1">
    <property type="nucleotide sequence ID" value="NZ_QGHB01000008.1"/>
</dbReference>
<feature type="region of interest" description="Disordered" evidence="1">
    <location>
        <begin position="107"/>
        <end position="152"/>
    </location>
</feature>
<feature type="compositionally biased region" description="Gly residues" evidence="1">
    <location>
        <begin position="143"/>
        <end position="152"/>
    </location>
</feature>
<reference evidence="2 3" key="1">
    <citation type="submission" date="2018-05" db="EMBL/GenBank/DDBJ databases">
        <title>Genomic Encyclopedia of Type Strains, Phase IV (KMG-IV): sequencing the most valuable type-strain genomes for metagenomic binning, comparative biology and taxonomic classification.</title>
        <authorList>
            <person name="Goeker M."/>
        </authorList>
    </citation>
    <scope>NUCLEOTIDE SEQUENCE [LARGE SCALE GENOMIC DNA]</scope>
    <source>
        <strain evidence="2 3">DSM 45480</strain>
    </source>
</reference>
<feature type="compositionally biased region" description="Polar residues" evidence="1">
    <location>
        <begin position="107"/>
        <end position="129"/>
    </location>
</feature>
<gene>
    <name evidence="2" type="ORF">C8D88_10822</name>
</gene>
<evidence type="ECO:0000313" key="3">
    <source>
        <dbReference type="Proteomes" id="UP000246005"/>
    </source>
</evidence>